<dbReference type="InterPro" id="IPR008906">
    <property type="entry name" value="HATC_C_dom"/>
</dbReference>
<protein>
    <submittedName>
        <fullName evidence="4">Uncharacterized protein</fullName>
    </submittedName>
</protein>
<evidence type="ECO:0000259" key="3">
    <source>
        <dbReference type="Pfam" id="PF14291"/>
    </source>
</evidence>
<evidence type="ECO:0000259" key="2">
    <source>
        <dbReference type="Pfam" id="PF05699"/>
    </source>
</evidence>
<accession>A0A8C2HWU3</accession>
<feature type="domain" description="DUF4371" evidence="3">
    <location>
        <begin position="203"/>
        <end position="414"/>
    </location>
</feature>
<feature type="domain" description="HAT C-terminal dimerisation" evidence="2">
    <location>
        <begin position="724"/>
        <end position="795"/>
    </location>
</feature>
<dbReference type="AlphaFoldDB" id="A0A8C2HWU3"/>
<dbReference type="Ensembl" id="ENSCCRT00020078046.1">
    <property type="protein sequence ID" value="ENSCCRP00020071048.1"/>
    <property type="gene ID" value="ENSCCRG00020033238.1"/>
</dbReference>
<dbReference type="PANTHER" id="PTHR45749">
    <property type="match status" value="1"/>
</dbReference>
<dbReference type="PANTHER" id="PTHR45749:SF33">
    <property type="entry name" value="ZINC FINGER MYM-TYPE PROTEIN 1"/>
    <property type="match status" value="1"/>
</dbReference>
<sequence>MLYTLSVPGPSSCLSGRTEEVEEEMEEGSDASERQMAESEDGDENSDAEDRLNVEGFEREENIVTNDPGLWPAVCTDQDREDIVRKLAVTMREKKVEMPCDSGGKPFPEYLNYTKSANKREKIKRDWLTFSQSNQSLYCIPCVLFSSIQKKPSCSALASQNGFKMCHVKWRHMYNKLPIHERSDAHRDCYLRWKNLQRSVLQDKGIDSLLNREFQTEIEKNRAILERLLDVTLHLASRKLPFRGKTSDLDDVHNGNFLGTLELLSHYDPLLKEHFQKIRDNKQKKEEGKQTRLTHYLSSESQNEFINLCGRRVLKRILQEREDAIYYAVIADATPDISHTEQNVVVLRYVKYDKEKDEWEITERFLEFKDFYKKTGSEIAKMIESVLCEHGIDISDCRGQGYDNGANMSGKVKGVQAEILRKNKLATYSPCASHTLNLVGVHAAQSSPDVSTFFGCINRLYTFVSSSPERWAIYKEQTGSSLHQLSDTRWSARIEAVKPVAKHLPSVINALDSILMTCSLTNEARSDANGLRKYFMSFDAILLLTIWLKVLQSIDDRNVILQSGKISLDIEAANIRALTEEMQSLRDAWGSLLAEAKLIAREAHVTPQLSKECSRKKKRKRFHEETCEEETTQEDSETEFRNTVFYTAMDSIISDLDTRFQRIADIVNEFYAVLKVGQISEDKISSVCQPLITKYSSDLTPDFENQVRHLNRVYASNFPLNLSPLELLNAICKLQLQSIFGEVCIALRLFSTLPVTVAGGERAFSKLKLIKNYLRSTMSQERLCSLAMLSIESELARELDFKDLINDFAAEKVRRWTFV</sequence>
<dbReference type="GO" id="GO:0046983">
    <property type="term" value="F:protein dimerization activity"/>
    <property type="evidence" value="ECO:0007669"/>
    <property type="project" value="InterPro"/>
</dbReference>
<feature type="compositionally biased region" description="Acidic residues" evidence="1">
    <location>
        <begin position="20"/>
        <end position="30"/>
    </location>
</feature>
<evidence type="ECO:0000313" key="5">
    <source>
        <dbReference type="Proteomes" id="UP000694701"/>
    </source>
</evidence>
<dbReference type="Proteomes" id="UP000694701">
    <property type="component" value="Unplaced"/>
</dbReference>
<dbReference type="SUPFAM" id="SSF53098">
    <property type="entry name" value="Ribonuclease H-like"/>
    <property type="match status" value="1"/>
</dbReference>
<evidence type="ECO:0000313" key="4">
    <source>
        <dbReference type="Ensembl" id="ENSCCRP00020071048.1"/>
    </source>
</evidence>
<dbReference type="Pfam" id="PF05699">
    <property type="entry name" value="Dimer_Tnp_hAT"/>
    <property type="match status" value="1"/>
</dbReference>
<organism evidence="4 5">
    <name type="scientific">Cyprinus carpio</name>
    <name type="common">Common carp</name>
    <dbReference type="NCBI Taxonomy" id="7962"/>
    <lineage>
        <taxon>Eukaryota</taxon>
        <taxon>Metazoa</taxon>
        <taxon>Chordata</taxon>
        <taxon>Craniata</taxon>
        <taxon>Vertebrata</taxon>
        <taxon>Euteleostomi</taxon>
        <taxon>Actinopterygii</taxon>
        <taxon>Neopterygii</taxon>
        <taxon>Teleostei</taxon>
        <taxon>Ostariophysi</taxon>
        <taxon>Cypriniformes</taxon>
        <taxon>Cyprinidae</taxon>
        <taxon>Cyprininae</taxon>
        <taxon>Cyprinus</taxon>
    </lineage>
</organism>
<feature type="region of interest" description="Disordered" evidence="1">
    <location>
        <begin position="1"/>
        <end position="49"/>
    </location>
</feature>
<dbReference type="InterPro" id="IPR012337">
    <property type="entry name" value="RNaseH-like_sf"/>
</dbReference>
<dbReference type="Pfam" id="PF14291">
    <property type="entry name" value="DUF4371"/>
    <property type="match status" value="1"/>
</dbReference>
<name>A0A8C2HWU3_CYPCA</name>
<reference evidence="4" key="1">
    <citation type="submission" date="2025-08" db="UniProtKB">
        <authorList>
            <consortium name="Ensembl"/>
        </authorList>
    </citation>
    <scope>IDENTIFICATION</scope>
</reference>
<evidence type="ECO:0000256" key="1">
    <source>
        <dbReference type="SAM" id="MobiDB-lite"/>
    </source>
</evidence>
<feature type="compositionally biased region" description="Acidic residues" evidence="1">
    <location>
        <begin position="38"/>
        <end position="47"/>
    </location>
</feature>
<dbReference type="InterPro" id="IPR025398">
    <property type="entry name" value="DUF4371"/>
</dbReference>
<proteinExistence type="predicted"/>